<dbReference type="NCBIfam" id="NF033794">
    <property type="entry name" value="chaper_CopZ_Eh"/>
    <property type="match status" value="1"/>
</dbReference>
<organism evidence="5 6">
    <name type="scientific">Vagococcus salmoninarum</name>
    <dbReference type="NCBI Taxonomy" id="2739"/>
    <lineage>
        <taxon>Bacteria</taxon>
        <taxon>Bacillati</taxon>
        <taxon>Bacillota</taxon>
        <taxon>Bacilli</taxon>
        <taxon>Lactobacillales</taxon>
        <taxon>Enterococcaceae</taxon>
        <taxon>Vagococcus</taxon>
    </lineage>
</organism>
<keyword evidence="6" id="KW-1185">Reference proteome</keyword>
<dbReference type="PRINTS" id="PR00942">
    <property type="entry name" value="CUATPASEI"/>
</dbReference>
<dbReference type="PROSITE" id="PS01047">
    <property type="entry name" value="HMA_1"/>
    <property type="match status" value="1"/>
</dbReference>
<dbReference type="PANTHER" id="PTHR46594:SF4">
    <property type="entry name" value="P-TYPE CATION-TRANSPORTING ATPASE"/>
    <property type="match status" value="1"/>
</dbReference>
<dbReference type="GO" id="GO:0005507">
    <property type="term" value="F:copper ion binding"/>
    <property type="evidence" value="ECO:0007669"/>
    <property type="project" value="InterPro"/>
</dbReference>
<dbReference type="InterPro" id="IPR036163">
    <property type="entry name" value="HMA_dom_sf"/>
</dbReference>
<dbReference type="Proteomes" id="UP000287239">
    <property type="component" value="Unassembled WGS sequence"/>
</dbReference>
<evidence type="ECO:0000313" key="6">
    <source>
        <dbReference type="Proteomes" id="UP000287239"/>
    </source>
</evidence>
<accession>A0A429ZNZ9</accession>
<dbReference type="SUPFAM" id="SSF55008">
    <property type="entry name" value="HMA, heavy metal-associated domain"/>
    <property type="match status" value="1"/>
</dbReference>
<evidence type="ECO:0000256" key="1">
    <source>
        <dbReference type="ARBA" id="ARBA00015313"/>
    </source>
</evidence>
<feature type="domain" description="HMA" evidence="4">
    <location>
        <begin position="1"/>
        <end position="67"/>
    </location>
</feature>
<dbReference type="AlphaFoldDB" id="A0A429ZNZ9"/>
<keyword evidence="2" id="KW-0479">Metal-binding</keyword>
<comment type="caution">
    <text evidence="5">The sequence shown here is derived from an EMBL/GenBank/DDBJ whole genome shotgun (WGS) entry which is preliminary data.</text>
</comment>
<reference evidence="5 6" key="1">
    <citation type="submission" date="2017-05" db="EMBL/GenBank/DDBJ databases">
        <title>Vagococcus spp. assemblies.</title>
        <authorList>
            <person name="Gulvik C.A."/>
        </authorList>
    </citation>
    <scope>NUCLEOTIDE SEQUENCE [LARGE SCALE GENOMIC DNA]</scope>
    <source>
        <strain evidence="5 6">NCFB 2777</strain>
    </source>
</reference>
<dbReference type="NCBIfam" id="TIGR00003">
    <property type="entry name" value="copper ion binding protein"/>
    <property type="match status" value="1"/>
</dbReference>
<dbReference type="FunFam" id="3.30.70.100:FF:000001">
    <property type="entry name" value="ATPase copper transporting beta"/>
    <property type="match status" value="1"/>
</dbReference>
<proteinExistence type="predicted"/>
<dbReference type="InterPro" id="IPR006122">
    <property type="entry name" value="HMA_Cu_ion-bd"/>
</dbReference>
<dbReference type="Gene3D" id="3.30.70.100">
    <property type="match status" value="1"/>
</dbReference>
<keyword evidence="3" id="KW-0186">Copper</keyword>
<dbReference type="GeneID" id="98568226"/>
<dbReference type="RefSeq" id="WP_126779716.1">
    <property type="nucleotide sequence ID" value="NZ_CAUQJP010000054.1"/>
</dbReference>
<dbReference type="EMBL" id="NGJU01000010">
    <property type="protein sequence ID" value="RST95411.1"/>
    <property type="molecule type" value="Genomic_DNA"/>
</dbReference>
<dbReference type="InterPro" id="IPR006121">
    <property type="entry name" value="HMA_dom"/>
</dbReference>
<dbReference type="OrthoDB" id="9813965at2"/>
<evidence type="ECO:0000259" key="4">
    <source>
        <dbReference type="PROSITE" id="PS50846"/>
    </source>
</evidence>
<dbReference type="Pfam" id="PF00403">
    <property type="entry name" value="HMA"/>
    <property type="match status" value="1"/>
</dbReference>
<evidence type="ECO:0000256" key="3">
    <source>
        <dbReference type="ARBA" id="ARBA00023008"/>
    </source>
</evidence>
<evidence type="ECO:0000256" key="2">
    <source>
        <dbReference type="ARBA" id="ARBA00022723"/>
    </source>
</evidence>
<protein>
    <recommendedName>
        <fullName evidence="1">Copper chaperone CopZ</fullName>
    </recommendedName>
</protein>
<dbReference type="PANTHER" id="PTHR46594">
    <property type="entry name" value="P-TYPE CATION-TRANSPORTING ATPASE"/>
    <property type="match status" value="1"/>
</dbReference>
<evidence type="ECO:0000313" key="5">
    <source>
        <dbReference type="EMBL" id="RST95411.1"/>
    </source>
</evidence>
<name>A0A429ZNZ9_9ENTE</name>
<sequence length="69" mass="7444">MKKEFNVTGMSCQNCVNHVEKGVASLSGVAKVKVNLKKGRAIVKYDDSVISDSEIIAKIKDVGYEAVEA</sequence>
<dbReference type="InterPro" id="IPR017969">
    <property type="entry name" value="Heavy-metal-associated_CS"/>
</dbReference>
<dbReference type="PROSITE" id="PS50846">
    <property type="entry name" value="HMA_2"/>
    <property type="match status" value="1"/>
</dbReference>
<gene>
    <name evidence="5" type="ORF">CBF35_07585</name>
</gene>
<dbReference type="CDD" id="cd00371">
    <property type="entry name" value="HMA"/>
    <property type="match status" value="1"/>
</dbReference>